<keyword evidence="12" id="KW-1185">Reference proteome</keyword>
<comment type="subcellular location">
    <subcellularLocation>
        <location evidence="1 9">Cell membrane</location>
        <topology evidence="1 9">Multi-pass membrane protein</topology>
    </subcellularLocation>
</comment>
<dbReference type="GO" id="GO:0015031">
    <property type="term" value="P:protein transport"/>
    <property type="evidence" value="ECO:0007669"/>
    <property type="project" value="UniProtKB-KW"/>
</dbReference>
<dbReference type="GO" id="GO:0005886">
    <property type="term" value="C:plasma membrane"/>
    <property type="evidence" value="ECO:0007669"/>
    <property type="project" value="UniProtKB-SubCell"/>
</dbReference>
<comment type="caution">
    <text evidence="11">The sequence shown here is derived from an EMBL/GenBank/DDBJ whole genome shotgun (WGS) entry which is preliminary data.</text>
</comment>
<dbReference type="PANTHER" id="PTHR43386:SF1">
    <property type="entry name" value="D,D-DIPEPTIDE TRANSPORT SYSTEM PERMEASE PROTEIN DDPC-RELATED"/>
    <property type="match status" value="1"/>
</dbReference>
<dbReference type="GO" id="GO:0055085">
    <property type="term" value="P:transmembrane transport"/>
    <property type="evidence" value="ECO:0007669"/>
    <property type="project" value="InterPro"/>
</dbReference>
<gene>
    <name evidence="11" type="ORF">SAMN05421828_10964</name>
</gene>
<dbReference type="EMBL" id="FTNE01000009">
    <property type="protein sequence ID" value="SIQ77777.1"/>
    <property type="molecule type" value="Genomic_DNA"/>
</dbReference>
<sequence length="295" mass="31222">MSNALGQTIHAPGGALRRSAAERAANWLGDRGTLVTGVALAAIVVLFSLIGPYLYTASPYAIHGHHALEAPSAAFPLGTDQIGRDELARLIAGGYATLIVSIPAAVLTFLLGITYGLAAALSPSWFDKVLMRVLDAILALPGLVVLIFFSALFTPGTFELILLLGLTSWPGLARIVRNEAIAQRNRDFILATRQFGGGTWYIARAHILRVMAPILVVNATFLVGDSVLALSGLSFLGLGLQPPYTSWGGLLQTGLNLIALDPWWMILPAGLMIFLSIMAANLIGQGLLARFGAAR</sequence>
<evidence type="ECO:0000256" key="7">
    <source>
        <dbReference type="ARBA" id="ARBA00022989"/>
    </source>
</evidence>
<keyword evidence="6" id="KW-0653">Protein transport</keyword>
<keyword evidence="3" id="KW-1003">Cell membrane</keyword>
<dbReference type="InterPro" id="IPR000515">
    <property type="entry name" value="MetI-like"/>
</dbReference>
<comment type="similarity">
    <text evidence="9">Belongs to the binding-protein-dependent transport system permease family.</text>
</comment>
<evidence type="ECO:0000313" key="12">
    <source>
        <dbReference type="Proteomes" id="UP000186308"/>
    </source>
</evidence>
<proteinExistence type="inferred from homology"/>
<accession>A0A8G2FG83</accession>
<feature type="transmembrane region" description="Helical" evidence="9">
    <location>
        <begin position="33"/>
        <end position="55"/>
    </location>
</feature>
<feature type="transmembrane region" description="Helical" evidence="9">
    <location>
        <begin position="160"/>
        <end position="176"/>
    </location>
</feature>
<keyword evidence="7 9" id="KW-1133">Transmembrane helix</keyword>
<feature type="domain" description="ABC transmembrane type-1" evidence="10">
    <location>
        <begin position="94"/>
        <end position="284"/>
    </location>
</feature>
<evidence type="ECO:0000256" key="2">
    <source>
        <dbReference type="ARBA" id="ARBA00022448"/>
    </source>
</evidence>
<evidence type="ECO:0000256" key="3">
    <source>
        <dbReference type="ARBA" id="ARBA00022475"/>
    </source>
</evidence>
<dbReference type="PROSITE" id="PS50928">
    <property type="entry name" value="ABC_TM1"/>
    <property type="match status" value="1"/>
</dbReference>
<dbReference type="GO" id="GO:0015833">
    <property type="term" value="P:peptide transport"/>
    <property type="evidence" value="ECO:0007669"/>
    <property type="project" value="UniProtKB-KW"/>
</dbReference>
<dbReference type="RefSeq" id="WP_245594064.1">
    <property type="nucleotide sequence ID" value="NZ_FTNE01000009.1"/>
</dbReference>
<evidence type="ECO:0000256" key="5">
    <source>
        <dbReference type="ARBA" id="ARBA00022856"/>
    </source>
</evidence>
<keyword evidence="5" id="KW-0571">Peptide transport</keyword>
<keyword evidence="4 9" id="KW-0812">Transmembrane</keyword>
<dbReference type="PANTHER" id="PTHR43386">
    <property type="entry name" value="OLIGOPEPTIDE TRANSPORT SYSTEM PERMEASE PROTEIN APPC"/>
    <property type="match status" value="1"/>
</dbReference>
<feature type="transmembrane region" description="Helical" evidence="9">
    <location>
        <begin position="263"/>
        <end position="289"/>
    </location>
</feature>
<dbReference type="CDD" id="cd06261">
    <property type="entry name" value="TM_PBP2"/>
    <property type="match status" value="1"/>
</dbReference>
<feature type="transmembrane region" description="Helical" evidence="9">
    <location>
        <begin position="133"/>
        <end position="154"/>
    </location>
</feature>
<feature type="transmembrane region" description="Helical" evidence="9">
    <location>
        <begin position="214"/>
        <end position="238"/>
    </location>
</feature>
<feature type="transmembrane region" description="Helical" evidence="9">
    <location>
        <begin position="95"/>
        <end position="121"/>
    </location>
</feature>
<dbReference type="Pfam" id="PF00528">
    <property type="entry name" value="BPD_transp_1"/>
    <property type="match status" value="1"/>
</dbReference>
<dbReference type="Proteomes" id="UP000186308">
    <property type="component" value="Unassembled WGS sequence"/>
</dbReference>
<evidence type="ECO:0000313" key="11">
    <source>
        <dbReference type="EMBL" id="SIQ77777.1"/>
    </source>
</evidence>
<reference evidence="11 12" key="1">
    <citation type="submission" date="2017-01" db="EMBL/GenBank/DDBJ databases">
        <authorList>
            <person name="Varghese N."/>
            <person name="Submissions S."/>
        </authorList>
    </citation>
    <scope>NUCLEOTIDE SEQUENCE [LARGE SCALE GENOMIC DNA]</scope>
    <source>
        <strain evidence="11 12">ATCC 35905</strain>
    </source>
</reference>
<dbReference type="SUPFAM" id="SSF161098">
    <property type="entry name" value="MetI-like"/>
    <property type="match status" value="1"/>
</dbReference>
<protein>
    <submittedName>
        <fullName evidence="11">Peptide/nickel transport system permease protein</fullName>
    </submittedName>
</protein>
<organism evidence="11 12">
    <name type="scientific">Acidiphilium rubrum</name>
    <dbReference type="NCBI Taxonomy" id="526"/>
    <lineage>
        <taxon>Bacteria</taxon>
        <taxon>Pseudomonadati</taxon>
        <taxon>Pseudomonadota</taxon>
        <taxon>Alphaproteobacteria</taxon>
        <taxon>Acetobacterales</taxon>
        <taxon>Acidocellaceae</taxon>
        <taxon>Acidiphilium</taxon>
    </lineage>
</organism>
<dbReference type="Gene3D" id="1.10.3720.10">
    <property type="entry name" value="MetI-like"/>
    <property type="match status" value="1"/>
</dbReference>
<evidence type="ECO:0000256" key="1">
    <source>
        <dbReference type="ARBA" id="ARBA00004651"/>
    </source>
</evidence>
<evidence type="ECO:0000256" key="6">
    <source>
        <dbReference type="ARBA" id="ARBA00022927"/>
    </source>
</evidence>
<evidence type="ECO:0000256" key="4">
    <source>
        <dbReference type="ARBA" id="ARBA00022692"/>
    </source>
</evidence>
<name>A0A8G2FG83_ACIRU</name>
<keyword evidence="2 9" id="KW-0813">Transport</keyword>
<evidence type="ECO:0000259" key="10">
    <source>
        <dbReference type="PROSITE" id="PS50928"/>
    </source>
</evidence>
<keyword evidence="8 9" id="KW-0472">Membrane</keyword>
<evidence type="ECO:0000256" key="8">
    <source>
        <dbReference type="ARBA" id="ARBA00023136"/>
    </source>
</evidence>
<dbReference type="AlphaFoldDB" id="A0A8G2FG83"/>
<dbReference type="InterPro" id="IPR050366">
    <property type="entry name" value="BP-dependent_transpt_permease"/>
</dbReference>
<dbReference type="InterPro" id="IPR035906">
    <property type="entry name" value="MetI-like_sf"/>
</dbReference>
<evidence type="ECO:0000256" key="9">
    <source>
        <dbReference type="RuleBase" id="RU363032"/>
    </source>
</evidence>